<name>A0A437PAV6_9HYPH</name>
<comment type="caution">
    <text evidence="5">The sequence shown here is derived from an EMBL/GenBank/DDBJ whole genome shotgun (WGS) entry which is preliminary data.</text>
</comment>
<keyword evidence="3" id="KW-0804">Transcription</keyword>
<dbReference type="InterPro" id="IPR011711">
    <property type="entry name" value="GntR_C"/>
</dbReference>
<dbReference type="RefSeq" id="WP_127728347.1">
    <property type="nucleotide sequence ID" value="NZ_SACP01000006.1"/>
</dbReference>
<dbReference type="SUPFAM" id="SSF46785">
    <property type="entry name" value="Winged helix' DNA-binding domain"/>
    <property type="match status" value="1"/>
</dbReference>
<sequence>MRTASPPVGLPALAGTDLVRQVAGMLTEAIVGGRLGPGQKLAEAAVARELGISRAPVREAARLLESQGLLRACPRRGFFVRALSPEDVDDLYDLRLCIERHAAVEASRRLTPETRAALRRQCEALSEAAFLDDPARIVEADYQFHRLICEIAGNARALHLFDGLAAEMRVVIGLIGRLYDDPHEIARTHAPVLAAIEAGHPERIVAHVDHHIGVAWREVGRLVRALSTRTTEIS</sequence>
<dbReference type="GO" id="GO:0003677">
    <property type="term" value="F:DNA binding"/>
    <property type="evidence" value="ECO:0007669"/>
    <property type="project" value="UniProtKB-KW"/>
</dbReference>
<dbReference type="PANTHER" id="PTHR43537">
    <property type="entry name" value="TRANSCRIPTIONAL REGULATOR, GNTR FAMILY"/>
    <property type="match status" value="1"/>
</dbReference>
<dbReference type="InterPro" id="IPR036390">
    <property type="entry name" value="WH_DNA-bd_sf"/>
</dbReference>
<dbReference type="Pfam" id="PF00392">
    <property type="entry name" value="GntR"/>
    <property type="match status" value="1"/>
</dbReference>
<protein>
    <submittedName>
        <fullName evidence="5">GntR family transcriptional regulator</fullName>
    </submittedName>
</protein>
<dbReference type="SMART" id="SM00345">
    <property type="entry name" value="HTH_GNTR"/>
    <property type="match status" value="1"/>
</dbReference>
<proteinExistence type="predicted"/>
<keyword evidence="6" id="KW-1185">Reference proteome</keyword>
<accession>A0A437PAV6</accession>
<dbReference type="InterPro" id="IPR000524">
    <property type="entry name" value="Tscrpt_reg_HTH_GntR"/>
</dbReference>
<dbReference type="OrthoDB" id="9788098at2"/>
<gene>
    <name evidence="5" type="ORF">EOE48_08415</name>
</gene>
<feature type="domain" description="HTH gntR-type" evidence="4">
    <location>
        <begin position="16"/>
        <end position="83"/>
    </location>
</feature>
<dbReference type="Gene3D" id="1.20.120.530">
    <property type="entry name" value="GntR ligand-binding domain-like"/>
    <property type="match status" value="1"/>
</dbReference>
<evidence type="ECO:0000313" key="6">
    <source>
        <dbReference type="Proteomes" id="UP000286997"/>
    </source>
</evidence>
<dbReference type="AlphaFoldDB" id="A0A437PAV6"/>
<evidence type="ECO:0000259" key="4">
    <source>
        <dbReference type="PROSITE" id="PS50949"/>
    </source>
</evidence>
<dbReference type="GO" id="GO:0003700">
    <property type="term" value="F:DNA-binding transcription factor activity"/>
    <property type="evidence" value="ECO:0007669"/>
    <property type="project" value="InterPro"/>
</dbReference>
<evidence type="ECO:0000256" key="3">
    <source>
        <dbReference type="ARBA" id="ARBA00023163"/>
    </source>
</evidence>
<reference evidence="5 6" key="1">
    <citation type="submission" date="2019-01" db="EMBL/GenBank/DDBJ databases">
        <authorList>
            <person name="Chen W.-M."/>
        </authorList>
    </citation>
    <scope>NUCLEOTIDE SEQUENCE [LARGE SCALE GENOMIC DNA]</scope>
    <source>
        <strain evidence="5 6">TER-1</strain>
    </source>
</reference>
<evidence type="ECO:0000256" key="2">
    <source>
        <dbReference type="ARBA" id="ARBA00023125"/>
    </source>
</evidence>
<dbReference type="EMBL" id="SACP01000006">
    <property type="protein sequence ID" value="RVU19412.1"/>
    <property type="molecule type" value="Genomic_DNA"/>
</dbReference>
<dbReference type="CDD" id="cd07377">
    <property type="entry name" value="WHTH_GntR"/>
    <property type="match status" value="1"/>
</dbReference>
<keyword evidence="2" id="KW-0238">DNA-binding</keyword>
<dbReference type="InterPro" id="IPR036388">
    <property type="entry name" value="WH-like_DNA-bd_sf"/>
</dbReference>
<dbReference type="InterPro" id="IPR008920">
    <property type="entry name" value="TF_FadR/GntR_C"/>
</dbReference>
<dbReference type="SMART" id="SM00895">
    <property type="entry name" value="FCD"/>
    <property type="match status" value="1"/>
</dbReference>
<dbReference type="PANTHER" id="PTHR43537:SF45">
    <property type="entry name" value="GNTR FAMILY REGULATORY PROTEIN"/>
    <property type="match status" value="1"/>
</dbReference>
<organism evidence="5 6">
    <name type="scientific">Methylobacterium oryzihabitans</name>
    <dbReference type="NCBI Taxonomy" id="2499852"/>
    <lineage>
        <taxon>Bacteria</taxon>
        <taxon>Pseudomonadati</taxon>
        <taxon>Pseudomonadota</taxon>
        <taxon>Alphaproteobacteria</taxon>
        <taxon>Hyphomicrobiales</taxon>
        <taxon>Methylobacteriaceae</taxon>
        <taxon>Methylobacterium</taxon>
    </lineage>
</organism>
<dbReference type="PROSITE" id="PS50949">
    <property type="entry name" value="HTH_GNTR"/>
    <property type="match status" value="1"/>
</dbReference>
<evidence type="ECO:0000256" key="1">
    <source>
        <dbReference type="ARBA" id="ARBA00023015"/>
    </source>
</evidence>
<dbReference type="Pfam" id="PF07729">
    <property type="entry name" value="FCD"/>
    <property type="match status" value="1"/>
</dbReference>
<keyword evidence="1" id="KW-0805">Transcription regulation</keyword>
<dbReference type="Proteomes" id="UP000286997">
    <property type="component" value="Unassembled WGS sequence"/>
</dbReference>
<dbReference type="SUPFAM" id="SSF48008">
    <property type="entry name" value="GntR ligand-binding domain-like"/>
    <property type="match status" value="1"/>
</dbReference>
<evidence type="ECO:0000313" key="5">
    <source>
        <dbReference type="EMBL" id="RVU19412.1"/>
    </source>
</evidence>
<dbReference type="Gene3D" id="1.10.10.10">
    <property type="entry name" value="Winged helix-like DNA-binding domain superfamily/Winged helix DNA-binding domain"/>
    <property type="match status" value="1"/>
</dbReference>